<comment type="caution">
    <text evidence="2">The sequence shown here is derived from an EMBL/GenBank/DDBJ whole genome shotgun (WGS) entry which is preliminary data.</text>
</comment>
<dbReference type="InterPro" id="IPR052339">
    <property type="entry name" value="Fe-S_Maturation_MIP18"/>
</dbReference>
<sequence>MTEMEALTAMSSVLDPEVGIDIVSLGLVVDVEITPGLVDVKLIMTSVACPMHADLARQAEDAIREKAKPGTTVTVRVVDSPEWTPDRMSLEARRQLGW</sequence>
<dbReference type="Proteomes" id="UP000739538">
    <property type="component" value="Unassembled WGS sequence"/>
</dbReference>
<protein>
    <submittedName>
        <fullName evidence="2">Metal-sulfur cluster assembly factor</fullName>
    </submittedName>
</protein>
<dbReference type="Pfam" id="PF01883">
    <property type="entry name" value="FeS_assembly_P"/>
    <property type="match status" value="1"/>
</dbReference>
<proteinExistence type="predicted"/>
<dbReference type="SUPFAM" id="SSF117916">
    <property type="entry name" value="Fe-S cluster assembly (FSCA) domain-like"/>
    <property type="match status" value="1"/>
</dbReference>
<dbReference type="Gene3D" id="3.30.300.130">
    <property type="entry name" value="Fe-S cluster assembly (FSCA)"/>
    <property type="match status" value="1"/>
</dbReference>
<evidence type="ECO:0000259" key="1">
    <source>
        <dbReference type="Pfam" id="PF01883"/>
    </source>
</evidence>
<dbReference type="EMBL" id="JAGQHS010000110">
    <property type="protein sequence ID" value="MCA9757632.1"/>
    <property type="molecule type" value="Genomic_DNA"/>
</dbReference>
<dbReference type="InterPro" id="IPR002744">
    <property type="entry name" value="MIP18-like"/>
</dbReference>
<organism evidence="2 3">
    <name type="scientific">Eiseniibacteriota bacterium</name>
    <dbReference type="NCBI Taxonomy" id="2212470"/>
    <lineage>
        <taxon>Bacteria</taxon>
        <taxon>Candidatus Eiseniibacteriota</taxon>
    </lineage>
</organism>
<feature type="domain" description="MIP18 family-like" evidence="1">
    <location>
        <begin position="6"/>
        <end position="75"/>
    </location>
</feature>
<reference evidence="2" key="1">
    <citation type="submission" date="2020-04" db="EMBL/GenBank/DDBJ databases">
        <authorList>
            <person name="Zhang T."/>
        </authorList>
    </citation>
    <scope>NUCLEOTIDE SEQUENCE</scope>
    <source>
        <strain evidence="2">HKST-UBA02</strain>
    </source>
</reference>
<dbReference type="PANTHER" id="PTHR42831">
    <property type="entry name" value="FE-S PROTEIN MATURATION AUXILIARY FACTOR YITW"/>
    <property type="match status" value="1"/>
</dbReference>
<dbReference type="InterPro" id="IPR034904">
    <property type="entry name" value="FSCA_dom_sf"/>
</dbReference>
<gene>
    <name evidence="2" type="ORF">KDA27_17645</name>
</gene>
<accession>A0A956NF40</accession>
<dbReference type="PANTHER" id="PTHR42831:SF1">
    <property type="entry name" value="FE-S PROTEIN MATURATION AUXILIARY FACTOR YITW"/>
    <property type="match status" value="1"/>
</dbReference>
<evidence type="ECO:0000313" key="2">
    <source>
        <dbReference type="EMBL" id="MCA9757632.1"/>
    </source>
</evidence>
<dbReference type="AlphaFoldDB" id="A0A956NF40"/>
<reference evidence="2" key="2">
    <citation type="journal article" date="2021" name="Microbiome">
        <title>Successional dynamics and alternative stable states in a saline activated sludge microbial community over 9 years.</title>
        <authorList>
            <person name="Wang Y."/>
            <person name="Ye J."/>
            <person name="Ju F."/>
            <person name="Liu L."/>
            <person name="Boyd J.A."/>
            <person name="Deng Y."/>
            <person name="Parks D.H."/>
            <person name="Jiang X."/>
            <person name="Yin X."/>
            <person name="Woodcroft B.J."/>
            <person name="Tyson G.W."/>
            <person name="Hugenholtz P."/>
            <person name="Polz M.F."/>
            <person name="Zhang T."/>
        </authorList>
    </citation>
    <scope>NUCLEOTIDE SEQUENCE</scope>
    <source>
        <strain evidence="2">HKST-UBA02</strain>
    </source>
</reference>
<name>A0A956NF40_UNCEI</name>
<evidence type="ECO:0000313" key="3">
    <source>
        <dbReference type="Proteomes" id="UP000739538"/>
    </source>
</evidence>